<dbReference type="AlphaFoldDB" id="D1FKA7"/>
<feature type="transmembrane region" description="Helical" evidence="14">
    <location>
        <begin position="69"/>
        <end position="94"/>
    </location>
</feature>
<keyword evidence="5" id="KW-0813">Transport</keyword>
<organism evidence="15">
    <name type="scientific">Wiebesia sp. DWH-2008</name>
    <dbReference type="NCBI Taxonomy" id="502689"/>
    <lineage>
        <taxon>Eukaryota</taxon>
        <taxon>Metazoa</taxon>
        <taxon>Ecdysozoa</taxon>
        <taxon>Arthropoda</taxon>
        <taxon>Hexapoda</taxon>
        <taxon>Insecta</taxon>
        <taxon>Pterygota</taxon>
        <taxon>Neoptera</taxon>
        <taxon>Endopterygota</taxon>
        <taxon>Hymenoptera</taxon>
        <taxon>Apocrita</taxon>
        <taxon>Proctotrupomorpha</taxon>
        <taxon>Chalcidoidea</taxon>
        <taxon>Agaonidae</taxon>
        <taxon>Agaoninae</taxon>
        <taxon>Wiebesia</taxon>
    </lineage>
</organism>
<evidence type="ECO:0000256" key="14">
    <source>
        <dbReference type="SAM" id="Phobius"/>
    </source>
</evidence>
<feature type="transmembrane region" description="Helical" evidence="14">
    <location>
        <begin position="166"/>
        <end position="192"/>
    </location>
</feature>
<dbReference type="InterPro" id="IPR000568">
    <property type="entry name" value="ATP_synth_F0_asu"/>
</dbReference>
<dbReference type="InterPro" id="IPR035908">
    <property type="entry name" value="F0_ATP_A_sf"/>
</dbReference>
<dbReference type="InterPro" id="IPR045083">
    <property type="entry name" value="ATP_synth_F0_asu_bact/mt"/>
</dbReference>
<geneLocation type="mitochondrion" evidence="15"/>
<dbReference type="InterPro" id="IPR023011">
    <property type="entry name" value="ATP_synth_F0_asu_AS"/>
</dbReference>
<dbReference type="GO" id="GO:0005743">
    <property type="term" value="C:mitochondrial inner membrane"/>
    <property type="evidence" value="ECO:0007669"/>
    <property type="project" value="UniProtKB-SubCell"/>
</dbReference>
<comment type="subunit">
    <text evidence="4">F-type ATPases have 2 components, CF(1) - the catalytic core - and CF(0) - the membrane proton channel. CF(1) has five subunits: alpha(3), beta(3), gamma(1), delta(1), epsilon(1). CF(0) has three main subunits: a, b and c.</text>
</comment>
<evidence type="ECO:0000256" key="5">
    <source>
        <dbReference type="ARBA" id="ARBA00022448"/>
    </source>
</evidence>
<evidence type="ECO:0000256" key="9">
    <source>
        <dbReference type="ARBA" id="ARBA00022989"/>
    </source>
</evidence>
<comment type="subcellular location">
    <subcellularLocation>
        <location evidence="2">Membrane</location>
        <topology evidence="2">Multi-pass membrane protein</topology>
    </subcellularLocation>
    <subcellularLocation>
        <location evidence="13">Mitochondrion inner membrane</location>
        <topology evidence="13">Multi-pass membrane protein</topology>
    </subcellularLocation>
</comment>
<dbReference type="SUPFAM" id="SSF81336">
    <property type="entry name" value="F1F0 ATP synthase subunit A"/>
    <property type="match status" value="1"/>
</dbReference>
<comment type="function">
    <text evidence="1">Mitochondrial membrane ATP synthase (F(1)F(0) ATP synthase or Complex V) produces ATP from ADP in the presence of a proton gradient across the membrane which is generated by electron transport complexes of the respiratory chain. F-type ATPases consist of two structural domains, F(1) - containing the extramembraneous catalytic core and F(0) - containing the membrane proton channel, linked together by a central stalk and a peripheral stalk. During catalysis, ATP synthesis in the catalytic domain of F(1) is coupled via a rotary mechanism of the central stalk subunits to proton translocation. Key component of the proton channel; it may play a direct role in the translocation of protons across the membrane.</text>
</comment>
<keyword evidence="15" id="KW-0496">Mitochondrion</keyword>
<evidence type="ECO:0000256" key="13">
    <source>
        <dbReference type="RuleBase" id="RU004450"/>
    </source>
</evidence>
<feature type="transmembrane region" description="Helical" evidence="14">
    <location>
        <begin position="20"/>
        <end position="39"/>
    </location>
</feature>
<feature type="transmembrane region" description="Helical" evidence="14">
    <location>
        <begin position="100"/>
        <end position="120"/>
    </location>
</feature>
<dbReference type="CDD" id="cd00310">
    <property type="entry name" value="ATP-synt_Fo_a_6"/>
    <property type="match status" value="1"/>
</dbReference>
<evidence type="ECO:0000256" key="12">
    <source>
        <dbReference type="ARBA" id="ARBA00023310"/>
    </source>
</evidence>
<evidence type="ECO:0000256" key="1">
    <source>
        <dbReference type="ARBA" id="ARBA00002070"/>
    </source>
</evidence>
<accession>D1FKA7</accession>
<feature type="transmembrane region" description="Helical" evidence="14">
    <location>
        <begin position="127"/>
        <end position="146"/>
    </location>
</feature>
<evidence type="ECO:0000256" key="4">
    <source>
        <dbReference type="ARBA" id="ARBA00011648"/>
    </source>
</evidence>
<dbReference type="PROSITE" id="PS00449">
    <property type="entry name" value="ATPASE_A"/>
    <property type="match status" value="1"/>
</dbReference>
<keyword evidence="11 14" id="KW-0472">Membrane</keyword>
<evidence type="ECO:0000256" key="3">
    <source>
        <dbReference type="ARBA" id="ARBA00006810"/>
    </source>
</evidence>
<dbReference type="Pfam" id="PF00119">
    <property type="entry name" value="ATP-synt_A"/>
    <property type="match status" value="1"/>
</dbReference>
<keyword evidence="12" id="KW-0066">ATP synthesis</keyword>
<evidence type="ECO:0000256" key="11">
    <source>
        <dbReference type="ARBA" id="ARBA00023136"/>
    </source>
</evidence>
<keyword evidence="6" id="KW-0138">CF(0)</keyword>
<dbReference type="PANTHER" id="PTHR11410">
    <property type="entry name" value="ATP SYNTHASE SUBUNIT A"/>
    <property type="match status" value="1"/>
</dbReference>
<dbReference type="GO" id="GO:0045259">
    <property type="term" value="C:proton-transporting ATP synthase complex"/>
    <property type="evidence" value="ECO:0007669"/>
    <property type="project" value="UniProtKB-KW"/>
</dbReference>
<gene>
    <name evidence="15" type="primary">ATP6</name>
</gene>
<name>D1FKA7_9HYME</name>
<feature type="transmembrane region" description="Helical" evidence="14">
    <location>
        <begin position="199"/>
        <end position="221"/>
    </location>
</feature>
<dbReference type="EMBL" id="EU282418">
    <property type="protein sequence ID" value="ACD70305.1"/>
    <property type="molecule type" value="Genomic_DNA"/>
</dbReference>
<dbReference type="NCBIfam" id="TIGR01131">
    <property type="entry name" value="ATP_synt_6_or_A"/>
    <property type="match status" value="1"/>
</dbReference>
<keyword evidence="8" id="KW-0375">Hydrogen ion transport</keyword>
<evidence type="ECO:0000313" key="15">
    <source>
        <dbReference type="EMBL" id="ACD70305.1"/>
    </source>
</evidence>
<dbReference type="PRINTS" id="PR00123">
    <property type="entry name" value="ATPASEA"/>
</dbReference>
<dbReference type="Gene3D" id="1.20.120.220">
    <property type="entry name" value="ATP synthase, F0 complex, subunit A"/>
    <property type="match status" value="1"/>
</dbReference>
<dbReference type="GO" id="GO:0046933">
    <property type="term" value="F:proton-transporting ATP synthase activity, rotational mechanism"/>
    <property type="evidence" value="ECO:0007669"/>
    <property type="project" value="TreeGrafter"/>
</dbReference>
<evidence type="ECO:0000256" key="2">
    <source>
        <dbReference type="ARBA" id="ARBA00004141"/>
    </source>
</evidence>
<dbReference type="PANTHER" id="PTHR11410:SF0">
    <property type="entry name" value="ATP SYNTHASE SUBUNIT A"/>
    <property type="match status" value="1"/>
</dbReference>
<comment type="similarity">
    <text evidence="3">Belongs to the ATPase A chain family.</text>
</comment>
<evidence type="ECO:0000256" key="10">
    <source>
        <dbReference type="ARBA" id="ARBA00023065"/>
    </source>
</evidence>
<proteinExistence type="inferred from homology"/>
<keyword evidence="9 14" id="KW-1133">Transmembrane helix</keyword>
<keyword evidence="7 14" id="KW-0812">Transmembrane</keyword>
<protein>
    <recommendedName>
        <fullName evidence="13">ATP synthase subunit a</fullName>
    </recommendedName>
</protein>
<sequence length="223" mass="25898">MIMMNLFSMFDPATSINFSMNWMTSIWVLFFIPSMYWLIPSRWNYFLIMIIQSLIKEFSLILNSKKNLFNILLLVSLLMMIFMNNFLGMFPYVFVSTSHMVFGLSLSLSMWLSFMLYGWITNMNHMFIHLVPQGTPLVLIAFMVLIETISNFMRFGSLAVRLSANIIAGHLIMEMLSSMCLSGMIISLFVLLAQCILTLFEFSVTFIQAYVFTILIILYSMEL</sequence>
<keyword evidence="10" id="KW-0406">Ion transport</keyword>
<evidence type="ECO:0000256" key="8">
    <source>
        <dbReference type="ARBA" id="ARBA00022781"/>
    </source>
</evidence>
<reference evidence="15" key="1">
    <citation type="submission" date="2007-11" db="EMBL/GenBank/DDBJ databases">
        <title>Partial mitochondrial genome of the pollinating fig wasp of Ficus hispida, Ceratosolen solmsi (Apocrita: Chalcidoidea: Agaonidae), evidence of rearranged mitochondrial genome within the Apocrita (Insecta: Hymenoptera).</title>
        <authorList>
            <person name="Chen L.-L."/>
            <person name="Jiang Z.-F."/>
            <person name="Hu H.-Y."/>
            <person name="Niu L.-M."/>
            <person name="Huang D.-W."/>
        </authorList>
    </citation>
    <scope>NUCLEOTIDE SEQUENCE</scope>
</reference>
<evidence type="ECO:0000256" key="7">
    <source>
        <dbReference type="ARBA" id="ARBA00022692"/>
    </source>
</evidence>
<evidence type="ECO:0000256" key="6">
    <source>
        <dbReference type="ARBA" id="ARBA00022547"/>
    </source>
</evidence>